<dbReference type="GO" id="GO:0030424">
    <property type="term" value="C:axon"/>
    <property type="evidence" value="ECO:0007669"/>
    <property type="project" value="UniProtKB-SubCell"/>
</dbReference>
<evidence type="ECO:0000256" key="9">
    <source>
        <dbReference type="ARBA" id="ARBA00022771"/>
    </source>
</evidence>
<dbReference type="PROSITE" id="PS00626">
    <property type="entry name" value="RCC1_2"/>
    <property type="match status" value="1"/>
</dbReference>
<dbReference type="SUPFAM" id="SSF57850">
    <property type="entry name" value="RING/U-box"/>
    <property type="match status" value="1"/>
</dbReference>
<accession>A0AAV6U528</accession>
<feature type="compositionally biased region" description="Low complexity" evidence="15">
    <location>
        <begin position="3008"/>
        <end position="3020"/>
    </location>
</feature>
<dbReference type="Gene3D" id="2.60.120.260">
    <property type="entry name" value="Galactose-binding domain-like"/>
    <property type="match status" value="1"/>
</dbReference>
<dbReference type="GO" id="GO:0008582">
    <property type="term" value="P:regulation of synaptic assembly at neuromuscular junction"/>
    <property type="evidence" value="ECO:0007669"/>
    <property type="project" value="TreeGrafter"/>
</dbReference>
<feature type="region of interest" description="Disordered" evidence="15">
    <location>
        <begin position="568"/>
        <end position="590"/>
    </location>
</feature>
<evidence type="ECO:0000259" key="17">
    <source>
        <dbReference type="PROSITE" id="PS51284"/>
    </source>
</evidence>
<dbReference type="InterPro" id="IPR013083">
    <property type="entry name" value="Znf_RING/FYVE/PHD"/>
</dbReference>
<evidence type="ECO:0000256" key="14">
    <source>
        <dbReference type="PROSITE-ProRule" id="PRU00235"/>
    </source>
</evidence>
<feature type="region of interest" description="Disordered" evidence="15">
    <location>
        <begin position="59"/>
        <end position="86"/>
    </location>
</feature>
<dbReference type="GO" id="GO:0099174">
    <property type="term" value="P:regulation of presynapse organization"/>
    <property type="evidence" value="ECO:0007669"/>
    <property type="project" value="UniProtKB-ARBA"/>
</dbReference>
<dbReference type="Pfam" id="PF13540">
    <property type="entry name" value="RCC1_2"/>
    <property type="match status" value="1"/>
</dbReference>
<proteinExistence type="inferred from homology"/>
<evidence type="ECO:0000313" key="19">
    <source>
        <dbReference type="Proteomes" id="UP000827092"/>
    </source>
</evidence>
<dbReference type="PROSITE" id="PS50012">
    <property type="entry name" value="RCC1_3"/>
    <property type="match status" value="1"/>
</dbReference>
<comment type="caution">
    <text evidence="18">The sequence shown here is derived from an EMBL/GenBank/DDBJ whole genome shotgun (WGS) entry which is preliminary data.</text>
</comment>
<evidence type="ECO:0000256" key="2">
    <source>
        <dbReference type="ARBA" id="ARBA00004489"/>
    </source>
</evidence>
<sequence>MAATDVQLLPDISCAPVKSVLRSNSGSMRCGPHCKAGEICEYILRAEFHQMFHQFSDSKKRIEPKKTKKKSKAKAKDKTKSKKESVDFPVHQPPFLAVRSNPSSFVVFAIVRLCVLEKQTCEATRLYLKSITAASTDSESEEEDERNTDGPRVPKIVGIGLCSVFELVKESQKNHPHFCMRALQALLDMLQGQQPEGLKGEPPEVIDALFDLLLEISSSSTSDQAQSTFSSNLTSFACACLLSLVVARGDTGKLLSAASAMLMSSQSLAAEEIPTPGIMASLQRSVHAVLFGKILGPDWLTHGFPSSALCNSFSVQIPKTKYRQGSPITSDGKYLYILSGGSIYKVGSGFSGTIKGQIIMSRGGIKVEEKGWLGYCKGYVYFQPQAGSCNDLIKIDVETLKEKERVKVDVSEWGPCAFFTDGDNIGLILSTKEDSFIIKMFKPGCNPMPCVHEMTFKLARKCLDVFGSGIFEDDASYHVIIANLPSEDEPVTIACGKDFALLKTVSGKILYSGKAQSLGIKQGGPAMGKWTELPITNSPKIVHYSVGHDGLHALLVAEDGSVFFAGTARRGEDGDQSKGRRQPKPTKPKKMIKLEGQHVVTSACNNGTSALILQNGELYIFGKDTAHADHNTGLVSDIKEPISQVALGKAHVLALTNKGHVFTFGINHKGQCGREFIHGPNREVPLPIAMATATEEDGEDEDVESEEPDMICPAGRHQWNHDHCMVCTICGECTGYGASCIASGRPDRNPGLPCGCGAGDSGCIECGCCRSCARENDQDVDVAAAWGQLVAGGLVDNKQTDIIVFDVRCGRAGVRLEDRLRRRIEEYRIRQRRKQMLQSVKAMKSGLAGLNKLRSDVPEKSSPPIVDDVVGSDQEREATKLTSLPPARMMLPTEHPVVQIACGLHHNVLLVQNGDVYTFGNNQHGQLGHGDFIIRGTPTFVKFPSCFDSPVITQVAAGSCHTVLLGSQGQVFTFGSNQKGQLRRSPHNSGLEESRKERKKAERDSCWNAIPGLIHNVGIKHGRRATWVGASGDQTFVKIDESLINSHSLSKSSVVCSKTCIGIIPNQIEQASSFKSLVISKADGSCRSFNTADQLELKDSSVCLDSVYNVLWSFCSSTQKISLYNINNTELQTFSDSSSKVSPNLGDKDPDRSLPRILNPEHMLPFKPGIPISRAHAALNILSSLDTLTSAQEQNLQVLSEDRKRQSLSKVYSKEDFSVVDRFDSHGGGWGYSGHSIEAIRFMADTDVLLGGLGLFGGRGEYTAKLKVYDIGPEGGDQEIDGDVLVETDEIPYECGARHKFPMLFDEPIQLTANRWYVAWARISGPSSDCGSSGQSVVTTEDQIVFYFKSSKKSNNGTDVNAGQIPQLLYRTITPESQGLSKPSSEIEPVTVLTKDFSRTVSPDCFQSLLKLLRWAWQSFKAGYCETILGSAMPAVAALMDLERLEYICTSSLHLLKIYINEIYPNGCKYIKTSSKKSSAEVPKLAECVADVRALLQHILSDRLPSAQVKTSFSSIPTSPSTSALLVNYLQSILEECHETFMSCYHAFYPSAKLKWRGLCDLLLTIDVPWVEETVEGDHLLAAVLASLCASSIRLTSTLPVTLENDHHNDSSPLSPDPNVDNSPATSNGHGHEMSPGVCGSEILKFPVLVDCVNMRTEREGCNPGSCSFREVLERLLAIVKQPLEAMLHQESVKHSSKLITNACAFIAVIVAELSYQSAGTVLDMHGTSGQVLNITPSRFTKVSQNRTWNTGNGSPDAICFSVDRTGILISGVTVYGGVGNEWHYELELLDDQSSNIVDPSLSQRWKTLAIVRGTFGPEDCYGDVAEIKFERPVPVKENIKYAVRLRNHGSRTNNGDGGLSQVKGPDGTLFTFTDCSLSFNGTNHTRGQIPQILYFSTPQDTESVQSTRDLAELQARRNALSICNSVVKTAAELFVKAQSIEDNDVLCAFGTSHVVTMLLPLIFAHLGPVATSDPRSAVQVLHMVQDILPLVASLNKKGPQNAISEKSENDGDVSDLSTTSNQYAIVESDHPYRPASVANYRVTFPPQVQWLSLEFDPQCGTAQVEDTLQVYVPSKNNTGQVWLSNAQTINVTGASDSDDDHYTPYWPVFRKFSGKLDWPTTSLLLPGNEVVFSLETASDYVKDDKASFFGFRCQVVGFECPRIANGNNIESWEGLKHLERELAYLGGMCAASLMRRDLILPPSSVGEIEEDMELVEELSQQVYKNHSELLSKGFALAHPPTIHQALEGVLPFSGQSNEHAFLKDFVSCMPGTSGGRLGRWLQPESYVDPKQCELLCSQDELKCNWPAIITVITKDQYGKVVQAPSLKVEVLAVPMNTYDKETEANNPSRKQARVSKPETGMLTFGGLPPPNLENAYEISVKDKMFYYAITVMKEYENYSFEELRYVSPAKKRLIENMLVRPNNDGTYTANWTPGSTGWYLLRVVIDGFEIGAPQQRSVEVKDPPQGLLIPSKPATPKTQHQPNKVRKFAAKFSAGLRVRSHPSLQSEQIGTVHVNDTICFVDELRNDDGVWVRLNPETVRKYCQNGYTEAWCLQYNQHLGKTLLVSVEEPKSMMADFFKEKGHRRKSGDDDSQKDLIPSSRGPGVYHVIKCGASGHNIRSRPSLKASAVGMLALGNTVGAIEDITNADGVWVKLDKDSTKEYCFNMDGEAWTLIRSLSDIMYLQHESDGAVLFGLNDDKNRSSSKFSTEQGSIFSSSLPGAKGFDFTNSVSGQTFGSFGQSMGIFTFGSGTSDPEGGSSGSTSPFVFGSPASTPPSVSMNTLVEAEKAEPESAKNSPAAGVASSNRLSSLQRWLNYESNHKLNSDPVAIPICKEVIPPDLQRVSVKEFVKAISESRANGNAASPPRTPPNTPPVPHRGSRSASPMHTAASPKLPSRRSSSPIQILPPPIMRSNSEVVAVASSSPPLSGSPKSIAKQQSLVQDGWSQLPNQQVVPSKTSSPNLRRSSLQSDTSVGSHFSSIFKELSQTSATGCIGCITQRNTISPLSTPGTPGTPATPGTPKKETNCIATPKTVTQTGTQTSPDSMKSHFSIGSSGAKEEVTRVSPKLNRKERPPRQFRSKRERVKSPASFGHENIDKSKEKPQAKEVVKEAMTPSVAECLRAVFAAFLWQEGIVHDAMACASFLKFNPTLPKQITSVPHVAVREKREPSPLTKEQKARYRHSVEVASPSLLTFQYFESFSPTPFNANIYKNKLRRTSVAIKEDSVIEASKQEEGLKEKNDSVGTTSNGPSRKVTPGEKYQLPLSLQHLVILWEQISSSSLRIVSQQLLLPSPVTNSKVFQRLEKERNNREKEKKVKKKKEYRPVMSARGNFLAEAAGGPFVAERESMCELCGQFFPHPVTYHMRQAHPGCGDHAGGKGYNSGGSFCGGWAGNCGDGGIGGSSWYLICDRCREKFIRQRGQSMIKEKVKKCRKKTSPTKLLSPLPPMEAHQVMKNNALFLLELSSSAASGIPTNAATPTTSRQSFYNNMPSVYEQNGFMDTSPFPIGSFQCLDVLGVQQQYKNMIGEEFLSEDDIRALQNGAENLGLGSSFSNLSPGIMRSLTMNGGADLQLVCAKRERRRSSKVKDGENKTRTFHRSISVGLTSRDWNKQEGDNAAAECRIIMTRKRNNSSGCEDTSTSFLCQPSAALTKLVSIMMERPGSSEFPLHRPVMLFILQRHDLESLQLAMKQALRKAACRVYALQALNWLLRCVTQPMSLHDLLWCFVAALSPAPFEKGEEEGEEEVEKKEHDVPEKDLGVCEHPLSDITIAGEATFPLPQTFHSFLQTVSDLMMLLPVGSALQQIAMRCWCLKFHPEDHSFLHRSHVFSNISKILSRTEEDDDSVASDACAQVSADIQALKDLTPLVDIKASSRQAMVNSLTDNTTETFWESGDEDRKKVKMLSLSCGSKTQPKMVYLHIDNCRDLGNKVSGVSFKAGPTFDEMVKLRQIEVETRYIGWLSCDIPDGKFICIRLELKGPDNTLRLRQVKVLGSQEGESIHIGKRVTALQIQQKNCEAETLKVFRLLTSQVFGRLIAGENECDEDIKNGINQDMDRMQLSQSQSTLETNDLKEHMVGILFSRSKLTHLQKQVCSHIVAAIRKEASRVREEWEALLCSKSQSAEDLPKSSDAYCFEMLSMVLALSGSSVGRSYLAQQAGLLRDLFSLLHTGSARVQRQVTSLLRRVLPEVSPPTLASILGVTTLPPSDFSIISDSNKDGKHEEKGFDIHKTGILDVFLACIAKALTVQTKVKGSSALGNKGVNTVTLATSIHPRDNIGSRWWLRGCMTRKLAEVIIQLLKDMATGKLTDAWAVITKGAIAENILNLTKLEECHRSPAECLRTPTLWLALASLCVLDQEHVERLSSGQWAESAGCSDGQQAQPRPFCDNHDDAETPAIILCSTCGNLCAECDRYLHLSRKTRSHQRQVFKEEEEAIKVDLHEGCGRTKLFWVMSLADSRTLKAMVEFREGTRGKPNSSGVCRFCGSSSSTGLLSIGNVCNEPECQEYAANSCSKILPCGHMCGGINNETTCLPCLHGCGAVSNLKQDADDMCMICFIEALAYAPAVQLTCGHVFHLNCCHAVLSKKWSGPRITFRFSLCPICQAPMDHPVLKDHLEPARSLFEDVKRKALMRLEYEGLKSVEAITTPGARFYKDPAGFAMDRYAYYVCFKCKKAYYGGEARCDAEAGGGDDYDPAELVCGACSDVSRAQMCPKHGTDFLEYKCRYCCSVAVFFCFGTTHFCNACHDDFQRVTNIPKGELPHCPAGPKAKQLEGEECPLHVKHPSTGEEFALGCGVCRNAHTF</sequence>
<dbReference type="PANTHER" id="PTHR45943:SF1">
    <property type="entry name" value="E3 UBIQUITIN-PROTEIN LIGASE MYCBP2"/>
    <property type="match status" value="1"/>
</dbReference>
<dbReference type="InterPro" id="IPR008979">
    <property type="entry name" value="Galactose-bd-like_sf"/>
</dbReference>
<dbReference type="Pfam" id="PF03256">
    <property type="entry name" value="ANAPC10"/>
    <property type="match status" value="1"/>
</dbReference>
<dbReference type="InterPro" id="IPR004939">
    <property type="entry name" value="APC_su10/DOC_dom"/>
</dbReference>
<keyword evidence="9 13" id="KW-0863">Zinc-finger</keyword>
<feature type="compositionally biased region" description="Pro residues" evidence="15">
    <location>
        <begin position="2866"/>
        <end position="2876"/>
    </location>
</feature>
<evidence type="ECO:0000259" key="16">
    <source>
        <dbReference type="PROSITE" id="PS50089"/>
    </source>
</evidence>
<name>A0AAV6U528_9ARAC</name>
<dbReference type="GO" id="GO:0005634">
    <property type="term" value="C:nucleus"/>
    <property type="evidence" value="ECO:0007669"/>
    <property type="project" value="TreeGrafter"/>
</dbReference>
<feature type="region of interest" description="Disordered" evidence="15">
    <location>
        <begin position="2750"/>
        <end position="2778"/>
    </location>
</feature>
<dbReference type="FunFam" id="2.60.120.820:FF:000002">
    <property type="entry name" value="E3 ubiquitin-protein ligase MYCBP2 isoform X1"/>
    <property type="match status" value="1"/>
</dbReference>
<evidence type="ECO:0000256" key="13">
    <source>
        <dbReference type="PROSITE-ProRule" id="PRU00175"/>
    </source>
</evidence>
<feature type="compositionally biased region" description="Basic residues" evidence="15">
    <location>
        <begin position="579"/>
        <end position="590"/>
    </location>
</feature>
<evidence type="ECO:0000256" key="6">
    <source>
        <dbReference type="ARBA" id="ARBA00022679"/>
    </source>
</evidence>
<feature type="region of interest" description="Disordered" evidence="15">
    <location>
        <begin position="3231"/>
        <end position="3257"/>
    </location>
</feature>
<feature type="domain" description="RING-type" evidence="16">
    <location>
        <begin position="4548"/>
        <end position="4599"/>
    </location>
</feature>
<organism evidence="18 19">
    <name type="scientific">Oedothorax gibbosus</name>
    <dbReference type="NCBI Taxonomy" id="931172"/>
    <lineage>
        <taxon>Eukaryota</taxon>
        <taxon>Metazoa</taxon>
        <taxon>Ecdysozoa</taxon>
        <taxon>Arthropoda</taxon>
        <taxon>Chelicerata</taxon>
        <taxon>Arachnida</taxon>
        <taxon>Araneae</taxon>
        <taxon>Araneomorphae</taxon>
        <taxon>Entelegynae</taxon>
        <taxon>Araneoidea</taxon>
        <taxon>Linyphiidae</taxon>
        <taxon>Erigoninae</taxon>
        <taxon>Oedothorax</taxon>
    </lineage>
</organism>
<feature type="compositionally biased region" description="Polar residues" evidence="15">
    <location>
        <begin position="1620"/>
        <end position="1629"/>
    </location>
</feature>
<dbReference type="SUPFAM" id="SSF81296">
    <property type="entry name" value="E set domains"/>
    <property type="match status" value="1"/>
</dbReference>
<dbReference type="GO" id="GO:0005886">
    <property type="term" value="C:plasma membrane"/>
    <property type="evidence" value="ECO:0007669"/>
    <property type="project" value="TreeGrafter"/>
</dbReference>
<evidence type="ECO:0000256" key="7">
    <source>
        <dbReference type="ARBA" id="ARBA00022723"/>
    </source>
</evidence>
<dbReference type="CDD" id="cd19799">
    <property type="entry name" value="Bbox2_MYCBP2"/>
    <property type="match status" value="1"/>
</dbReference>
<keyword evidence="12" id="KW-0966">Cell projection</keyword>
<feature type="region of interest" description="Disordered" evidence="15">
    <location>
        <begin position="2856"/>
        <end position="2909"/>
    </location>
</feature>
<dbReference type="SMART" id="SM00184">
    <property type="entry name" value="RING"/>
    <property type="match status" value="1"/>
</dbReference>
<evidence type="ECO:0000256" key="15">
    <source>
        <dbReference type="SAM" id="MobiDB-lite"/>
    </source>
</evidence>
<dbReference type="Gene3D" id="3.30.40.10">
    <property type="entry name" value="Zinc/RING finger domain, C3HC4 (zinc finger)"/>
    <property type="match status" value="1"/>
</dbReference>
<evidence type="ECO:0000313" key="18">
    <source>
        <dbReference type="EMBL" id="KAG8179147.1"/>
    </source>
</evidence>
<feature type="region of interest" description="Disordered" evidence="15">
    <location>
        <begin position="3001"/>
        <end position="3107"/>
    </location>
</feature>
<keyword evidence="8" id="KW-0677">Repeat</keyword>
<dbReference type="GO" id="GO:0061630">
    <property type="term" value="F:ubiquitin protein ligase activity"/>
    <property type="evidence" value="ECO:0007669"/>
    <property type="project" value="UniProtKB-EC"/>
</dbReference>
<evidence type="ECO:0000256" key="4">
    <source>
        <dbReference type="ARBA" id="ARBA00005415"/>
    </source>
</evidence>
<dbReference type="EC" id="2.3.2.33" evidence="5"/>
<comment type="catalytic activity">
    <reaction evidence="1">
        <text>[E2 ubiquitin-conjugating enzyme]-S-ubiquitinyl-L-cysteine + [acceptor protein]-L-threonine = [E2 ubiquitin-conjugating enzyme]-L-cysteine + [acceptor protein]-3-O-ubiquitinyl-L-threonine.</text>
        <dbReference type="EC" id="2.3.2.33"/>
    </reaction>
</comment>
<keyword evidence="6" id="KW-0808">Transferase</keyword>
<dbReference type="Gene3D" id="2.130.10.30">
    <property type="entry name" value="Regulator of chromosome condensation 1/beta-lactamase-inhibitor protein II"/>
    <property type="match status" value="2"/>
</dbReference>
<feature type="region of interest" description="Disordered" evidence="15">
    <location>
        <begin position="2948"/>
        <end position="2974"/>
    </location>
</feature>
<dbReference type="Pfam" id="PF08005">
    <property type="entry name" value="PHR"/>
    <property type="match status" value="2"/>
</dbReference>
<dbReference type="InterPro" id="IPR001841">
    <property type="entry name" value="Znf_RING"/>
</dbReference>
<feature type="compositionally biased region" description="Basic and acidic residues" evidence="15">
    <location>
        <begin position="74"/>
        <end position="86"/>
    </location>
</feature>
<evidence type="ECO:0000256" key="3">
    <source>
        <dbReference type="ARBA" id="ARBA00004906"/>
    </source>
</evidence>
<reference evidence="18 19" key="1">
    <citation type="journal article" date="2022" name="Nat. Ecol. Evol.">
        <title>A masculinizing supergene underlies an exaggerated male reproductive morph in a spider.</title>
        <authorList>
            <person name="Hendrickx F."/>
            <person name="De Corte Z."/>
            <person name="Sonet G."/>
            <person name="Van Belleghem S.M."/>
            <person name="Kostlbacher S."/>
            <person name="Vangestel C."/>
        </authorList>
    </citation>
    <scope>NUCLEOTIDE SEQUENCE [LARGE SCALE GENOMIC DNA]</scope>
    <source>
        <strain evidence="18">W744_W776</strain>
    </source>
</reference>
<keyword evidence="7" id="KW-0479">Metal-binding</keyword>
<comment type="similarity">
    <text evidence="4">Belongs to the RING-Cys relay (RCR) family.</text>
</comment>
<feature type="domain" description="DOC" evidence="17">
    <location>
        <begin position="3838"/>
        <end position="4016"/>
    </location>
</feature>
<evidence type="ECO:0000256" key="11">
    <source>
        <dbReference type="ARBA" id="ARBA00022833"/>
    </source>
</evidence>
<feature type="compositionally biased region" description="Basic and acidic residues" evidence="15">
    <location>
        <begin position="3094"/>
        <end position="3107"/>
    </location>
</feature>
<evidence type="ECO:0000256" key="12">
    <source>
        <dbReference type="ARBA" id="ARBA00023273"/>
    </source>
</evidence>
<comment type="subcellular location">
    <subcellularLocation>
        <location evidence="2">Cell projection</location>
        <location evidence="2">Axon</location>
    </subcellularLocation>
</comment>
<keyword evidence="10" id="KW-0833">Ubl conjugation pathway</keyword>
<feature type="region of interest" description="Disordered" evidence="15">
    <location>
        <begin position="2786"/>
        <end position="2805"/>
    </location>
</feature>
<keyword evidence="11" id="KW-0862">Zinc</keyword>
<evidence type="ECO:0000256" key="8">
    <source>
        <dbReference type="ARBA" id="ARBA00022737"/>
    </source>
</evidence>
<dbReference type="FunFam" id="3.30.40.10:FF:000078">
    <property type="entry name" value="E3 ubiquitin-protein ligase MYCBP2 isoform X1"/>
    <property type="match status" value="1"/>
</dbReference>
<feature type="compositionally biased region" description="Polar residues" evidence="15">
    <location>
        <begin position="2761"/>
        <end position="2778"/>
    </location>
</feature>
<dbReference type="PRINTS" id="PR00633">
    <property type="entry name" value="RCCNDNSATION"/>
</dbReference>
<comment type="pathway">
    <text evidence="3">Protein modification; protein ubiquitination.</text>
</comment>
<feature type="repeat" description="RCC1" evidence="14">
    <location>
        <begin position="914"/>
        <end position="968"/>
    </location>
</feature>
<feature type="compositionally biased region" description="Basic and acidic residues" evidence="15">
    <location>
        <begin position="990"/>
        <end position="1003"/>
    </location>
</feature>
<dbReference type="SMART" id="SM01337">
    <property type="entry name" value="APC10"/>
    <property type="match status" value="1"/>
</dbReference>
<feature type="region of interest" description="Disordered" evidence="15">
    <location>
        <begin position="1604"/>
        <end position="1634"/>
    </location>
</feature>
<dbReference type="GO" id="GO:0008270">
    <property type="term" value="F:zinc ion binding"/>
    <property type="evidence" value="ECO:0007669"/>
    <property type="project" value="UniProtKB-KW"/>
</dbReference>
<dbReference type="SUPFAM" id="SSF50985">
    <property type="entry name" value="RCC1/BLIP-II"/>
    <property type="match status" value="1"/>
</dbReference>
<dbReference type="PANTHER" id="PTHR45943">
    <property type="entry name" value="E3 UBIQUITIN-PROTEIN LIGASE MYCBP2"/>
    <property type="match status" value="1"/>
</dbReference>
<dbReference type="InterPro" id="IPR000408">
    <property type="entry name" value="Reg_chr_condens"/>
</dbReference>
<keyword evidence="19" id="KW-1185">Reference proteome</keyword>
<dbReference type="SUPFAM" id="SSF49785">
    <property type="entry name" value="Galactose-binding domain-like"/>
    <property type="match status" value="1"/>
</dbReference>
<dbReference type="PROSITE" id="PS50089">
    <property type="entry name" value="ZF_RING_2"/>
    <property type="match status" value="1"/>
</dbReference>
<gene>
    <name evidence="18" type="ORF">JTE90_015337</name>
</gene>
<evidence type="ECO:0000256" key="5">
    <source>
        <dbReference type="ARBA" id="ARBA00012249"/>
    </source>
</evidence>
<dbReference type="Gene3D" id="2.60.120.820">
    <property type="entry name" value="PHR domain"/>
    <property type="match status" value="2"/>
</dbReference>
<feature type="compositionally biased region" description="Basic and acidic residues" evidence="15">
    <location>
        <begin position="3231"/>
        <end position="3241"/>
    </location>
</feature>
<dbReference type="Proteomes" id="UP000827092">
    <property type="component" value="Unassembled WGS sequence"/>
</dbReference>
<dbReference type="CDD" id="cd16463">
    <property type="entry name" value="RING-H2_PHR"/>
    <property type="match status" value="1"/>
</dbReference>
<dbReference type="InterPro" id="IPR038648">
    <property type="entry name" value="PHR_sf"/>
</dbReference>
<feature type="region of interest" description="Disordered" evidence="15">
    <location>
        <begin position="2581"/>
        <end position="2601"/>
    </location>
</feature>
<feature type="compositionally biased region" description="Low complexity" evidence="15">
    <location>
        <begin position="3030"/>
        <end position="3041"/>
    </location>
</feature>
<dbReference type="EMBL" id="JAFNEN010000646">
    <property type="protein sequence ID" value="KAG8179147.1"/>
    <property type="molecule type" value="Genomic_DNA"/>
</dbReference>
<evidence type="ECO:0000256" key="1">
    <source>
        <dbReference type="ARBA" id="ARBA00000333"/>
    </source>
</evidence>
<dbReference type="Pfam" id="PF00415">
    <property type="entry name" value="RCC1"/>
    <property type="match status" value="1"/>
</dbReference>
<evidence type="ECO:0000256" key="10">
    <source>
        <dbReference type="ARBA" id="ARBA00022786"/>
    </source>
</evidence>
<dbReference type="InterPro" id="IPR009091">
    <property type="entry name" value="RCC1/BLIP-II"/>
</dbReference>
<dbReference type="GO" id="GO:0007411">
    <property type="term" value="P:axon guidance"/>
    <property type="evidence" value="ECO:0007669"/>
    <property type="project" value="TreeGrafter"/>
</dbReference>
<feature type="region of interest" description="Disordered" evidence="15">
    <location>
        <begin position="1134"/>
        <end position="1153"/>
    </location>
</feature>
<feature type="region of interest" description="Disordered" evidence="15">
    <location>
        <begin position="977"/>
        <end position="1003"/>
    </location>
</feature>
<protein>
    <recommendedName>
        <fullName evidence="5">RCR-type E3 ubiquitin transferase</fullName>
        <ecNumber evidence="5">2.3.2.33</ecNumber>
    </recommendedName>
</protein>
<dbReference type="InterPro" id="IPR014756">
    <property type="entry name" value="Ig_E-set"/>
</dbReference>
<dbReference type="InterPro" id="IPR012983">
    <property type="entry name" value="PHR"/>
</dbReference>
<dbReference type="PROSITE" id="PS51284">
    <property type="entry name" value="DOC"/>
    <property type="match status" value="1"/>
</dbReference>
<feature type="compositionally biased region" description="Basic and acidic residues" evidence="15">
    <location>
        <begin position="569"/>
        <end position="578"/>
    </location>
</feature>